<evidence type="ECO:0000313" key="2">
    <source>
        <dbReference type="EMBL" id="KAJ1180450.1"/>
    </source>
</evidence>
<protein>
    <submittedName>
        <fullName evidence="2">Uncharacterized protein</fullName>
    </submittedName>
</protein>
<keyword evidence="3" id="KW-1185">Reference proteome</keyword>
<name>A0AAV7TW37_PLEWA</name>
<feature type="region of interest" description="Disordered" evidence="1">
    <location>
        <begin position="106"/>
        <end position="136"/>
    </location>
</feature>
<evidence type="ECO:0000313" key="3">
    <source>
        <dbReference type="Proteomes" id="UP001066276"/>
    </source>
</evidence>
<reference evidence="2" key="1">
    <citation type="journal article" date="2022" name="bioRxiv">
        <title>Sequencing and chromosome-scale assembly of the giantPleurodeles waltlgenome.</title>
        <authorList>
            <person name="Brown T."/>
            <person name="Elewa A."/>
            <person name="Iarovenko S."/>
            <person name="Subramanian E."/>
            <person name="Araus A.J."/>
            <person name="Petzold A."/>
            <person name="Susuki M."/>
            <person name="Suzuki K.-i.T."/>
            <person name="Hayashi T."/>
            <person name="Toyoda A."/>
            <person name="Oliveira C."/>
            <person name="Osipova E."/>
            <person name="Leigh N.D."/>
            <person name="Simon A."/>
            <person name="Yun M.H."/>
        </authorList>
    </citation>
    <scope>NUCLEOTIDE SEQUENCE</scope>
    <source>
        <strain evidence="2">20211129_DDA</strain>
        <tissue evidence="2">Liver</tissue>
    </source>
</reference>
<dbReference type="Proteomes" id="UP001066276">
    <property type="component" value="Chromosome 3_2"/>
</dbReference>
<feature type="region of interest" description="Disordered" evidence="1">
    <location>
        <begin position="62"/>
        <end position="85"/>
    </location>
</feature>
<accession>A0AAV7TW37</accession>
<comment type="caution">
    <text evidence="2">The sequence shown here is derived from an EMBL/GenBank/DDBJ whole genome shotgun (WGS) entry which is preliminary data.</text>
</comment>
<evidence type="ECO:0000256" key="1">
    <source>
        <dbReference type="SAM" id="MobiDB-lite"/>
    </source>
</evidence>
<sequence>MPQHGGGVVGWRGFEPTREGVNCRQLQQCSPRWRSHGGSERLRVTEVCESRDCGVSAFTPGSPNEWESAWPMRDIGGGARSGRTSVEDRLTRVGYPTDYGLRESEEVRKTGRLETSMRTHGQRPGASAALSLGGTE</sequence>
<dbReference type="AlphaFoldDB" id="A0AAV7TW37"/>
<gene>
    <name evidence="2" type="ORF">NDU88_005671</name>
</gene>
<proteinExistence type="predicted"/>
<feature type="compositionally biased region" description="Basic and acidic residues" evidence="1">
    <location>
        <begin position="106"/>
        <end position="117"/>
    </location>
</feature>
<organism evidence="2 3">
    <name type="scientific">Pleurodeles waltl</name>
    <name type="common">Iberian ribbed newt</name>
    <dbReference type="NCBI Taxonomy" id="8319"/>
    <lineage>
        <taxon>Eukaryota</taxon>
        <taxon>Metazoa</taxon>
        <taxon>Chordata</taxon>
        <taxon>Craniata</taxon>
        <taxon>Vertebrata</taxon>
        <taxon>Euteleostomi</taxon>
        <taxon>Amphibia</taxon>
        <taxon>Batrachia</taxon>
        <taxon>Caudata</taxon>
        <taxon>Salamandroidea</taxon>
        <taxon>Salamandridae</taxon>
        <taxon>Pleurodelinae</taxon>
        <taxon>Pleurodeles</taxon>
    </lineage>
</organism>
<dbReference type="EMBL" id="JANPWB010000006">
    <property type="protein sequence ID" value="KAJ1180450.1"/>
    <property type="molecule type" value="Genomic_DNA"/>
</dbReference>